<feature type="compositionally biased region" description="Low complexity" evidence="3">
    <location>
        <begin position="507"/>
        <end position="525"/>
    </location>
</feature>
<dbReference type="PANTHER" id="PTHR30469">
    <property type="entry name" value="MULTIDRUG RESISTANCE PROTEIN MDTA"/>
    <property type="match status" value="1"/>
</dbReference>
<feature type="region of interest" description="Disordered" evidence="3">
    <location>
        <begin position="58"/>
        <end position="81"/>
    </location>
</feature>
<evidence type="ECO:0000259" key="5">
    <source>
        <dbReference type="Pfam" id="PF25954"/>
    </source>
</evidence>
<evidence type="ECO:0000256" key="2">
    <source>
        <dbReference type="SAM" id="Coils"/>
    </source>
</evidence>
<feature type="region of interest" description="Disordered" evidence="3">
    <location>
        <begin position="491"/>
        <end position="525"/>
    </location>
</feature>
<gene>
    <name evidence="6" type="primary">mdtA_1</name>
    <name evidence="6" type="ORF">Spb1_13420</name>
</gene>
<feature type="transmembrane region" description="Helical" evidence="4">
    <location>
        <begin position="29"/>
        <end position="50"/>
    </location>
</feature>
<dbReference type="Proteomes" id="UP000315349">
    <property type="component" value="Chromosome"/>
</dbReference>
<dbReference type="InterPro" id="IPR058792">
    <property type="entry name" value="Beta-barrel_RND_2"/>
</dbReference>
<evidence type="ECO:0000313" key="6">
    <source>
        <dbReference type="EMBL" id="QDV29437.1"/>
    </source>
</evidence>
<evidence type="ECO:0000256" key="1">
    <source>
        <dbReference type="ARBA" id="ARBA00009477"/>
    </source>
</evidence>
<keyword evidence="4" id="KW-0472">Membrane</keyword>
<reference evidence="6 7" key="1">
    <citation type="submission" date="2019-02" db="EMBL/GenBank/DDBJ databases">
        <title>Deep-cultivation of Planctomycetes and their phenomic and genomic characterization uncovers novel biology.</title>
        <authorList>
            <person name="Wiegand S."/>
            <person name="Jogler M."/>
            <person name="Boedeker C."/>
            <person name="Pinto D."/>
            <person name="Vollmers J."/>
            <person name="Rivas-Marin E."/>
            <person name="Kohn T."/>
            <person name="Peeters S.H."/>
            <person name="Heuer A."/>
            <person name="Rast P."/>
            <person name="Oberbeckmann S."/>
            <person name="Bunk B."/>
            <person name="Jeske O."/>
            <person name="Meyerdierks A."/>
            <person name="Storesund J.E."/>
            <person name="Kallscheuer N."/>
            <person name="Luecker S."/>
            <person name="Lage O.M."/>
            <person name="Pohl T."/>
            <person name="Merkel B.J."/>
            <person name="Hornburger P."/>
            <person name="Mueller R.-W."/>
            <person name="Bruemmer F."/>
            <person name="Labrenz M."/>
            <person name="Spormann A.M."/>
            <person name="Op den Camp H."/>
            <person name="Overmann J."/>
            <person name="Amann R."/>
            <person name="Jetten M.S.M."/>
            <person name="Mascher T."/>
            <person name="Medema M.H."/>
            <person name="Devos D.P."/>
            <person name="Kaster A.-K."/>
            <person name="Ovreas L."/>
            <person name="Rohde M."/>
            <person name="Galperin M.Y."/>
            <person name="Jogler C."/>
        </authorList>
    </citation>
    <scope>NUCLEOTIDE SEQUENCE [LARGE SCALE GENOMIC DNA]</scope>
    <source>
        <strain evidence="6 7">Spb1</strain>
    </source>
</reference>
<keyword evidence="4" id="KW-0812">Transmembrane</keyword>
<name>A0A518GLI7_9PLAN</name>
<dbReference type="Gene3D" id="2.40.420.20">
    <property type="match status" value="1"/>
</dbReference>
<dbReference type="EMBL" id="CP036299">
    <property type="protein sequence ID" value="QDV29437.1"/>
    <property type="molecule type" value="Genomic_DNA"/>
</dbReference>
<keyword evidence="4" id="KW-1133">Transmembrane helix</keyword>
<organism evidence="6 7">
    <name type="scientific">Planctopirus ephydatiae</name>
    <dbReference type="NCBI Taxonomy" id="2528019"/>
    <lineage>
        <taxon>Bacteria</taxon>
        <taxon>Pseudomonadati</taxon>
        <taxon>Planctomycetota</taxon>
        <taxon>Planctomycetia</taxon>
        <taxon>Planctomycetales</taxon>
        <taxon>Planctomycetaceae</taxon>
        <taxon>Planctopirus</taxon>
    </lineage>
</organism>
<dbReference type="AlphaFoldDB" id="A0A518GLI7"/>
<evidence type="ECO:0000256" key="3">
    <source>
        <dbReference type="SAM" id="MobiDB-lite"/>
    </source>
</evidence>
<comment type="similarity">
    <text evidence="1">Belongs to the membrane fusion protein (MFP) (TC 8.A.1) family.</text>
</comment>
<protein>
    <submittedName>
        <fullName evidence="6">Multidrug resistance protein MdtA</fullName>
    </submittedName>
</protein>
<sequence length="525" mass="56293">MTATAQITDPNPPPSTIHPATPAKPGSSLTQVIVIVLSLAVVSLVGYWVWREKFASGKTTTPRDSQASLATQETGLSEGESTVQVAASAGLTPEEVAKQAFKAKPAVIVTTSPAQVANVQRMLKAVGSLEGFEEISLSPQVGGRILAIHKEVGDLVAPGDLLMEIDPQDALLTVKECQSALNLELSKLGLKEPPGQDFDVEAVPAVQKAMLLELNSLRTLERVRQLASQKVTTQDDLERAETNYEVAKVEARQQRLLAGETIAAIRQKIALLKTAEKRLQDTRVVVPTLTCLEGDVKVPCSPQLTVAERHASEGENVVVTQISPVFLLVIEHPLKLKVSLPERVMGQVKTGQKVRVTIEAYPGEVFTGEVKRVNPTIQRSSRTFEIEVAIPNEDRRLKSGSFAVAQILTDHRPTAVVVPESAIVRFAGVVKLFKVTPQKTVREVLVTLGERIEQQVDGKSVPYVEVTGDLQPGDSVVTSGQSQLVDGISIELRGPAPGQPAESQERAASNAKSEATAAPAKGAHQ</sequence>
<dbReference type="InterPro" id="IPR006143">
    <property type="entry name" value="RND_pump_MFP"/>
</dbReference>
<dbReference type="PANTHER" id="PTHR30469:SF15">
    <property type="entry name" value="HLYD FAMILY OF SECRETION PROTEINS"/>
    <property type="match status" value="1"/>
</dbReference>
<dbReference type="OrthoDB" id="281360at2"/>
<dbReference type="KEGG" id="peh:Spb1_13420"/>
<dbReference type="GO" id="GO:1990281">
    <property type="term" value="C:efflux pump complex"/>
    <property type="evidence" value="ECO:0007669"/>
    <property type="project" value="TreeGrafter"/>
</dbReference>
<dbReference type="Gene3D" id="2.40.30.170">
    <property type="match status" value="1"/>
</dbReference>
<keyword evidence="7" id="KW-1185">Reference proteome</keyword>
<evidence type="ECO:0000256" key="4">
    <source>
        <dbReference type="SAM" id="Phobius"/>
    </source>
</evidence>
<evidence type="ECO:0000313" key="7">
    <source>
        <dbReference type="Proteomes" id="UP000315349"/>
    </source>
</evidence>
<dbReference type="GO" id="GO:0015562">
    <property type="term" value="F:efflux transmembrane transporter activity"/>
    <property type="evidence" value="ECO:0007669"/>
    <property type="project" value="TreeGrafter"/>
</dbReference>
<dbReference type="RefSeq" id="WP_145297276.1">
    <property type="nucleotide sequence ID" value="NZ_CP036299.1"/>
</dbReference>
<feature type="region of interest" description="Disordered" evidence="3">
    <location>
        <begin position="1"/>
        <end position="23"/>
    </location>
</feature>
<dbReference type="NCBIfam" id="TIGR01730">
    <property type="entry name" value="RND_mfp"/>
    <property type="match status" value="1"/>
</dbReference>
<dbReference type="SUPFAM" id="SSF111369">
    <property type="entry name" value="HlyD-like secretion proteins"/>
    <property type="match status" value="1"/>
</dbReference>
<dbReference type="Gene3D" id="2.40.50.100">
    <property type="match status" value="1"/>
</dbReference>
<keyword evidence="2" id="KW-0175">Coiled coil</keyword>
<accession>A0A518GLI7</accession>
<feature type="domain" description="CusB-like beta-barrel" evidence="5">
    <location>
        <begin position="336"/>
        <end position="407"/>
    </location>
</feature>
<dbReference type="Pfam" id="PF25954">
    <property type="entry name" value="Beta-barrel_RND_2"/>
    <property type="match status" value="1"/>
</dbReference>
<proteinExistence type="inferred from homology"/>
<dbReference type="FunFam" id="2.40.30.170:FF:000010">
    <property type="entry name" value="Efflux RND transporter periplasmic adaptor subunit"/>
    <property type="match status" value="1"/>
</dbReference>
<feature type="coiled-coil region" evidence="2">
    <location>
        <begin position="223"/>
        <end position="257"/>
    </location>
</feature>